<reference evidence="2 3" key="1">
    <citation type="submission" date="2020-07" db="EMBL/GenBank/DDBJ databases">
        <title>Comparative genomics of pyrophilous fungi reveals a link between fire events and developmental genes.</title>
        <authorList>
            <consortium name="DOE Joint Genome Institute"/>
            <person name="Steindorff A.S."/>
            <person name="Carver A."/>
            <person name="Calhoun S."/>
            <person name="Stillman K."/>
            <person name="Liu H."/>
            <person name="Lipzen A."/>
            <person name="Pangilinan J."/>
            <person name="Labutti K."/>
            <person name="Bruns T.D."/>
            <person name="Grigoriev I.V."/>
        </authorList>
    </citation>
    <scope>NUCLEOTIDE SEQUENCE [LARGE SCALE GENOMIC DNA]</scope>
    <source>
        <strain evidence="2 3">CBS 144469</strain>
    </source>
</reference>
<feature type="region of interest" description="Disordered" evidence="1">
    <location>
        <begin position="15"/>
        <end position="39"/>
    </location>
</feature>
<keyword evidence="3" id="KW-1185">Reference proteome</keyword>
<dbReference type="EMBL" id="JACGCI010000084">
    <property type="protein sequence ID" value="KAF6747184.1"/>
    <property type="molecule type" value="Genomic_DNA"/>
</dbReference>
<sequence>MGDCARGKDIVGRSLRSGRGTYRDAETPNQIHSGKQRTQASMVSGPATLKLQNHLQNCDLASWLNGAGRRADYLYQWIFRVGGLIVPDRESAQLCVGFDVGLSSPFGWEVDLASDVLWAGSTLRDGELARRARWKGRFLDGHERLVRASEVRAGRAASPRVIPSAIATAAECAYDQEAYSRRAIWVTYVLWRISISLEYGGEEKEYTREQRIRKINRDPAHTDDQTPRAFSQSSSRNCASCVIMAQWCAANGIGWWMEELSEARKEERVCYHSSRDLETRLGRRSILQGAEDANRLAHGAADRSARECAPPPVGACGVDLNFASSLWWWWNASGKRGDEGVAGCPAPASRGNASQSGGSTCKKPGRNTRNSAVQEKIKIGNVEKEITSSGLRVWGGTTTVSRFLPSSPSCHGLLSVLSRSPVCLLGA</sequence>
<evidence type="ECO:0000313" key="3">
    <source>
        <dbReference type="Proteomes" id="UP000521943"/>
    </source>
</evidence>
<dbReference type="AlphaFoldDB" id="A0A8H6LYY4"/>
<protein>
    <submittedName>
        <fullName evidence="2">Uncharacterized protein</fullName>
    </submittedName>
</protein>
<dbReference type="Proteomes" id="UP000521943">
    <property type="component" value="Unassembled WGS sequence"/>
</dbReference>
<name>A0A8H6LYY4_9AGAR</name>
<feature type="compositionally biased region" description="Polar residues" evidence="1">
    <location>
        <begin position="27"/>
        <end position="39"/>
    </location>
</feature>
<proteinExistence type="predicted"/>
<comment type="caution">
    <text evidence="2">The sequence shown here is derived from an EMBL/GenBank/DDBJ whole genome shotgun (WGS) entry which is preliminary data.</text>
</comment>
<evidence type="ECO:0000313" key="2">
    <source>
        <dbReference type="EMBL" id="KAF6747184.1"/>
    </source>
</evidence>
<organism evidence="2 3">
    <name type="scientific">Ephemerocybe angulata</name>
    <dbReference type="NCBI Taxonomy" id="980116"/>
    <lineage>
        <taxon>Eukaryota</taxon>
        <taxon>Fungi</taxon>
        <taxon>Dikarya</taxon>
        <taxon>Basidiomycota</taxon>
        <taxon>Agaricomycotina</taxon>
        <taxon>Agaricomycetes</taxon>
        <taxon>Agaricomycetidae</taxon>
        <taxon>Agaricales</taxon>
        <taxon>Agaricineae</taxon>
        <taxon>Psathyrellaceae</taxon>
        <taxon>Ephemerocybe</taxon>
    </lineage>
</organism>
<feature type="region of interest" description="Disordered" evidence="1">
    <location>
        <begin position="346"/>
        <end position="373"/>
    </location>
</feature>
<evidence type="ECO:0000256" key="1">
    <source>
        <dbReference type="SAM" id="MobiDB-lite"/>
    </source>
</evidence>
<accession>A0A8H6LYY4</accession>
<gene>
    <name evidence="2" type="ORF">DFP72DRAFT_1150013</name>
</gene>